<comment type="similarity">
    <text evidence="10">Belongs to the 4Fe4S bacterial-type ferredoxin family. RnfB subfamily.</text>
</comment>
<feature type="region of interest" description="Hydrophobic" evidence="10">
    <location>
        <begin position="1"/>
        <end position="27"/>
    </location>
</feature>
<feature type="domain" description="4Fe-4S ferredoxin-type" evidence="13">
    <location>
        <begin position="237"/>
        <end position="266"/>
    </location>
</feature>
<feature type="transmembrane region" description="Helical" evidence="12">
    <location>
        <begin position="6"/>
        <end position="27"/>
    </location>
</feature>
<feature type="region of interest" description="Disordered" evidence="11">
    <location>
        <begin position="267"/>
        <end position="289"/>
    </location>
</feature>
<keyword evidence="3 10" id="KW-0479">Metal-binding</keyword>
<dbReference type="EC" id="7.-.-.-" evidence="10"/>
<dbReference type="GO" id="GO:0022900">
    <property type="term" value="P:electron transport chain"/>
    <property type="evidence" value="ECO:0007669"/>
    <property type="project" value="UniProtKB-UniRule"/>
</dbReference>
<keyword evidence="7 10" id="KW-0408">Iron</keyword>
<dbReference type="InterPro" id="IPR017900">
    <property type="entry name" value="4Fe4S_Fe_S_CS"/>
</dbReference>
<reference evidence="15" key="1">
    <citation type="journal article" date="2020" name="Appl. Environ. Microbiol.">
        <title>Medium-Chain Fatty Acid Synthesis by 'Candidatus Weimeria bifida' gen. nov., sp. nov., and 'Candidatus Pseudoramibacter fermentans' sp. nov.</title>
        <authorList>
            <person name="Scarborough M.J."/>
            <person name="Myers K.S."/>
            <person name="Donohue T.J."/>
            <person name="Noguera D.R."/>
        </authorList>
    </citation>
    <scope>NUCLEOTIDE SEQUENCE</scope>
    <source>
        <strain evidence="15">EUB1.1</strain>
    </source>
</reference>
<dbReference type="Gene3D" id="1.10.15.40">
    <property type="entry name" value="Electron transport complex subunit B, putative Fe-S cluster"/>
    <property type="match status" value="1"/>
</dbReference>
<comment type="subcellular location">
    <subcellularLocation>
        <location evidence="10">Cell membrane</location>
    </subcellularLocation>
</comment>
<evidence type="ECO:0000256" key="4">
    <source>
        <dbReference type="ARBA" id="ARBA00022737"/>
    </source>
</evidence>
<dbReference type="InterPro" id="IPR007202">
    <property type="entry name" value="4Fe-4S_dom"/>
</dbReference>
<keyword evidence="12" id="KW-0812">Transmembrane</keyword>
<feature type="binding site" evidence="10">
    <location>
        <position position="53"/>
    </location>
    <ligand>
        <name>[4Fe-4S] cluster</name>
        <dbReference type="ChEBI" id="CHEBI:49883"/>
        <label>1</label>
    </ligand>
</feature>
<evidence type="ECO:0000313" key="16">
    <source>
        <dbReference type="Proteomes" id="UP000473648"/>
    </source>
</evidence>
<evidence type="ECO:0000256" key="10">
    <source>
        <dbReference type="HAMAP-Rule" id="MF_00463"/>
    </source>
</evidence>
<dbReference type="CDD" id="cd10549">
    <property type="entry name" value="MtMvhB_like"/>
    <property type="match status" value="1"/>
</dbReference>
<feature type="binding site" evidence="10">
    <location>
        <position position="178"/>
    </location>
    <ligand>
        <name>[4Fe-4S] cluster</name>
        <dbReference type="ChEBI" id="CHEBI:49883"/>
        <label>3</label>
    </ligand>
</feature>
<feature type="binding site" evidence="10">
    <location>
        <position position="152"/>
    </location>
    <ligand>
        <name>[4Fe-4S] cluster</name>
        <dbReference type="ChEBI" id="CHEBI:49883"/>
        <label>3</label>
    </ligand>
</feature>
<keyword evidence="1 10" id="KW-0813">Transport</keyword>
<organism evidence="15 16">
    <name type="scientific">Candidatus Pseudoramibacter fermentans</name>
    <dbReference type="NCBI Taxonomy" id="2594427"/>
    <lineage>
        <taxon>Bacteria</taxon>
        <taxon>Bacillati</taxon>
        <taxon>Bacillota</taxon>
        <taxon>Clostridia</taxon>
        <taxon>Eubacteriales</taxon>
        <taxon>Eubacteriaceae</taxon>
        <taxon>Pseudoramibacter</taxon>
    </lineage>
</organism>
<sequence length="289" mass="30054">MASQILVPVIILGVIGLIIGVALAIASQKLAVKEDERIPQVRAVLPGANCGGCGYPGCDGCAAAIVKGEAPVNACPVGGAAVAEKVGAIMGEAVTDAMPNVAQVLCGGDCDKAPRQTEYYGLKDCNEAVVANGGPKGCRFGCIGLGSCVSVCEFDALHMTDKMIPNVNIENCVACGKCVDICPKNVMTLIPKDQIVHVDCQSKEKGKLVRANCEVGCIGCGMCERTCMFDAIHVQNNLAVIDYSKCSNCGACVKKCPTHALIKEGRKVAPRKGLKPVKKPQPKQKPAEA</sequence>
<evidence type="ECO:0000256" key="8">
    <source>
        <dbReference type="ARBA" id="ARBA00023014"/>
    </source>
</evidence>
<keyword evidence="2 10" id="KW-0004">4Fe-4S</keyword>
<dbReference type="PANTHER" id="PTHR43560:SF1">
    <property type="entry name" value="ION-TRANSLOCATING OXIDOREDUCTASE COMPLEX SUBUNIT B"/>
    <property type="match status" value="1"/>
</dbReference>
<dbReference type="GO" id="GO:0009055">
    <property type="term" value="F:electron transfer activity"/>
    <property type="evidence" value="ECO:0007669"/>
    <property type="project" value="InterPro"/>
</dbReference>
<dbReference type="Proteomes" id="UP000473648">
    <property type="component" value="Unassembled WGS sequence"/>
</dbReference>
<keyword evidence="10" id="KW-1003">Cell membrane</keyword>
<dbReference type="Pfam" id="PF12800">
    <property type="entry name" value="Fer4_4"/>
    <property type="match status" value="1"/>
</dbReference>
<dbReference type="SUPFAM" id="SSF54862">
    <property type="entry name" value="4Fe-4S ferredoxins"/>
    <property type="match status" value="1"/>
</dbReference>
<dbReference type="InterPro" id="IPR010207">
    <property type="entry name" value="Elect_transpt_cplx_RnfB/RsxB"/>
</dbReference>
<feature type="domain" description="4Fe-4S ferredoxin-type" evidence="13">
    <location>
        <begin position="207"/>
        <end position="236"/>
    </location>
</feature>
<evidence type="ECO:0000256" key="2">
    <source>
        <dbReference type="ARBA" id="ARBA00022485"/>
    </source>
</evidence>
<feature type="binding site" evidence="10">
    <location>
        <position position="182"/>
    </location>
    <ligand>
        <name>[4Fe-4S] cluster</name>
        <dbReference type="ChEBI" id="CHEBI:49883"/>
        <label>2</label>
    </ligand>
</feature>
<feature type="binding site" evidence="10">
    <location>
        <position position="58"/>
    </location>
    <ligand>
        <name>[4Fe-4S] cluster</name>
        <dbReference type="ChEBI" id="CHEBI:49883"/>
        <label>1</label>
    </ligand>
</feature>
<evidence type="ECO:0000256" key="9">
    <source>
        <dbReference type="ARBA" id="ARBA00023136"/>
    </source>
</evidence>
<keyword evidence="8 10" id="KW-0411">Iron-sulfur</keyword>
<dbReference type="InterPro" id="IPR050395">
    <property type="entry name" value="4Fe4S_Ferredoxin_RnfB"/>
</dbReference>
<dbReference type="PANTHER" id="PTHR43560">
    <property type="entry name" value="ION-TRANSLOCATING OXIDOREDUCTASE COMPLEX SUBUNIT B"/>
    <property type="match status" value="1"/>
</dbReference>
<name>A0A6L5GRV9_9FIRM</name>
<accession>A0A6L5GRV9</accession>
<feature type="binding site" evidence="10">
    <location>
        <position position="172"/>
    </location>
    <ligand>
        <name>[4Fe-4S] cluster</name>
        <dbReference type="ChEBI" id="CHEBI:49883"/>
        <label>3</label>
    </ligand>
</feature>
<feature type="binding site" evidence="10">
    <location>
        <position position="138"/>
    </location>
    <ligand>
        <name>[4Fe-4S] cluster</name>
        <dbReference type="ChEBI" id="CHEBI:49883"/>
        <label>2</label>
    </ligand>
</feature>
<dbReference type="Gene3D" id="3.30.70.20">
    <property type="match status" value="2"/>
</dbReference>
<evidence type="ECO:0000259" key="13">
    <source>
        <dbReference type="PROSITE" id="PS51379"/>
    </source>
</evidence>
<keyword evidence="4 10" id="KW-0677">Repeat</keyword>
<comment type="function">
    <text evidence="10">Part of a membrane-bound complex that couples electron transfer with translocation of ions across the membrane.</text>
</comment>
<dbReference type="PROSITE" id="PS51656">
    <property type="entry name" value="4FE4S"/>
    <property type="match status" value="1"/>
</dbReference>
<comment type="caution">
    <text evidence="15">The sequence shown here is derived from an EMBL/GenBank/DDBJ whole genome shotgun (WGS) entry which is preliminary data.</text>
</comment>
<gene>
    <name evidence="10" type="primary">rnfB</name>
    <name evidence="15" type="ORF">FRC53_06125</name>
</gene>
<evidence type="ECO:0000256" key="3">
    <source>
        <dbReference type="ARBA" id="ARBA00022723"/>
    </source>
</evidence>
<feature type="compositionally biased region" description="Basic residues" evidence="11">
    <location>
        <begin position="268"/>
        <end position="282"/>
    </location>
</feature>
<feature type="domain" description="4Fe-4S ferredoxin-type" evidence="13">
    <location>
        <begin position="163"/>
        <end position="192"/>
    </location>
</feature>
<dbReference type="NCBIfam" id="TIGR01944">
    <property type="entry name" value="rnfB"/>
    <property type="match status" value="1"/>
</dbReference>
<feature type="domain" description="4Fe-4S ferredoxin-type" evidence="13">
    <location>
        <begin position="133"/>
        <end position="162"/>
    </location>
</feature>
<evidence type="ECO:0000313" key="15">
    <source>
        <dbReference type="EMBL" id="MQM72989.1"/>
    </source>
</evidence>
<protein>
    <recommendedName>
        <fullName evidence="10">Ion-translocating oxidoreductase complex subunit B</fullName>
        <ecNumber evidence="10">7.-.-.-</ecNumber>
    </recommendedName>
    <alternativeName>
        <fullName evidence="10">Rnf electron transport complex subunit B</fullName>
    </alternativeName>
</protein>
<feature type="binding site" evidence="10">
    <location>
        <position position="142"/>
    </location>
    <ligand>
        <name>[4Fe-4S] cluster</name>
        <dbReference type="ChEBI" id="CHEBI:49883"/>
        <label>2</label>
    </ligand>
</feature>
<comment type="subunit">
    <text evidence="10">The complex is composed of six subunits: RnfA, RnfB, RnfC, RnfD, RnfE and RnfG.</text>
</comment>
<comment type="caution">
    <text evidence="10">Lacks conserved residue(s) required for the propagation of feature annotation.</text>
</comment>
<evidence type="ECO:0000256" key="7">
    <source>
        <dbReference type="ARBA" id="ARBA00023004"/>
    </source>
</evidence>
<feature type="binding site" evidence="10">
    <location>
        <position position="175"/>
    </location>
    <ligand>
        <name>[4Fe-4S] cluster</name>
        <dbReference type="ChEBI" id="CHEBI:49883"/>
        <label>3</label>
    </ligand>
</feature>
<evidence type="ECO:0000259" key="14">
    <source>
        <dbReference type="PROSITE" id="PS51656"/>
    </source>
</evidence>
<feature type="binding site" evidence="10">
    <location>
        <position position="75"/>
    </location>
    <ligand>
        <name>[4Fe-4S] cluster</name>
        <dbReference type="ChEBI" id="CHEBI:49883"/>
        <label>1</label>
    </ligand>
</feature>
<comment type="cofactor">
    <cofactor evidence="10">
        <name>[4Fe-4S] cluster</name>
        <dbReference type="ChEBI" id="CHEBI:49883"/>
    </cofactor>
    <text evidence="10">Binds 3 [4Fe-4S] clusters.</text>
</comment>
<dbReference type="Pfam" id="PF12838">
    <property type="entry name" value="Fer4_7"/>
    <property type="match status" value="1"/>
</dbReference>
<dbReference type="AlphaFoldDB" id="A0A6L5GRV9"/>
<evidence type="ECO:0000256" key="11">
    <source>
        <dbReference type="SAM" id="MobiDB-lite"/>
    </source>
</evidence>
<dbReference type="Pfam" id="PF00037">
    <property type="entry name" value="Fer4"/>
    <property type="match status" value="1"/>
</dbReference>
<feature type="binding site" evidence="10">
    <location>
        <position position="148"/>
    </location>
    <ligand>
        <name>[4Fe-4S] cluster</name>
        <dbReference type="ChEBI" id="CHEBI:49883"/>
        <label>2</label>
    </ligand>
</feature>
<dbReference type="PROSITE" id="PS51379">
    <property type="entry name" value="4FE4S_FER_2"/>
    <property type="match status" value="4"/>
</dbReference>
<evidence type="ECO:0000256" key="5">
    <source>
        <dbReference type="ARBA" id="ARBA00022967"/>
    </source>
</evidence>
<dbReference type="GO" id="GO:0005886">
    <property type="term" value="C:plasma membrane"/>
    <property type="evidence" value="ECO:0007669"/>
    <property type="project" value="UniProtKB-SubCell"/>
</dbReference>
<keyword evidence="6 10" id="KW-0249">Electron transport</keyword>
<evidence type="ECO:0000256" key="12">
    <source>
        <dbReference type="SAM" id="Phobius"/>
    </source>
</evidence>
<evidence type="ECO:0000256" key="6">
    <source>
        <dbReference type="ARBA" id="ARBA00022982"/>
    </source>
</evidence>
<feature type="domain" description="4Fe-4S" evidence="14">
    <location>
        <begin position="33"/>
        <end position="92"/>
    </location>
</feature>
<evidence type="ECO:0000256" key="1">
    <source>
        <dbReference type="ARBA" id="ARBA00022448"/>
    </source>
</evidence>
<keyword evidence="5 10" id="KW-1278">Translocase</keyword>
<proteinExistence type="inferred from homology"/>
<dbReference type="EMBL" id="VOGB01000004">
    <property type="protein sequence ID" value="MQM72989.1"/>
    <property type="molecule type" value="Genomic_DNA"/>
</dbReference>
<keyword evidence="16" id="KW-1185">Reference proteome</keyword>
<keyword evidence="12" id="KW-1133">Transmembrane helix</keyword>
<dbReference type="Pfam" id="PF04060">
    <property type="entry name" value="FeS"/>
    <property type="match status" value="1"/>
</dbReference>
<dbReference type="GO" id="GO:0051539">
    <property type="term" value="F:4 iron, 4 sulfur cluster binding"/>
    <property type="evidence" value="ECO:0007669"/>
    <property type="project" value="UniProtKB-UniRule"/>
</dbReference>
<keyword evidence="9 10" id="KW-0472">Membrane</keyword>
<dbReference type="HAMAP" id="MF_00463">
    <property type="entry name" value="RsxB_RnfB"/>
    <property type="match status" value="1"/>
</dbReference>
<dbReference type="PROSITE" id="PS00198">
    <property type="entry name" value="4FE4S_FER_1"/>
    <property type="match status" value="2"/>
</dbReference>
<dbReference type="InterPro" id="IPR017896">
    <property type="entry name" value="4Fe4S_Fe-S-bd"/>
</dbReference>
<dbReference type="GO" id="GO:0046872">
    <property type="term" value="F:metal ion binding"/>
    <property type="evidence" value="ECO:0007669"/>
    <property type="project" value="UniProtKB-KW"/>
</dbReference>
<feature type="binding site" evidence="10">
    <location>
        <position position="50"/>
    </location>
    <ligand>
        <name>[4Fe-4S] cluster</name>
        <dbReference type="ChEBI" id="CHEBI:49883"/>
        <label>1</label>
    </ligand>
</feature>